<feature type="region of interest" description="Disordered" evidence="1">
    <location>
        <begin position="437"/>
        <end position="474"/>
    </location>
</feature>
<sequence>MPPTPGAPSSRLTGGRAPTSPATYNRNAATYDVYRNQMMSQRTASIVRRDGDSSFDKDQPAAEAAPQPAISAPVPPSTPPRQARPPAGPRPAWDPRTNGPGARRAPSARSGAGGGQAGRPGRPAPPSPARGGRVAAEPDPELEPEVEMVSPPLAAFVGVVPQREPASPYTPYKRKSRMSVTQAYLLESQLPPSRRTSVLSPYLPAGAVAAATVSTAATAAVARVSGIITASPDLGGGGGMGGGGMGGGGMGGGSMGGGGMGGGVGGCFIGGNRGGVGGGYSGGSSGGVGGGGGGVASRRSSGLLWAAPRRSNAAAAIAAAAAAALRPTPSAGKPPTAWAGHERWTGEEYDEPLVPAYRPPPAPKPAPPPQPAAVQAQVAADEEEEDNEAVEERPAGPSSFLQGLMQLRDSAASAGGGGKVATAVGKMLDRKSLVASQRVVHSGTHLRTGQWLGASGYPEPAAEPATPKPANSGLDHRRLRAAARADARDIGAASWSSAGPRKPRGAGSSVGGFSSIADSSASTSVAAHTAQALRRGANGGSHVGGYGGGGNSRQPNFRPRGFVLQEVYFPGGHGAQVGVPGSEGGEAGRL</sequence>
<protein>
    <submittedName>
        <fullName evidence="2">Uncharacterized protein</fullName>
    </submittedName>
</protein>
<reference evidence="2" key="1">
    <citation type="journal article" date="2020" name="bioRxiv">
        <title>Comparative genomics of Chlamydomonas.</title>
        <authorList>
            <person name="Craig R.J."/>
            <person name="Hasan A.R."/>
            <person name="Ness R.W."/>
            <person name="Keightley P.D."/>
        </authorList>
    </citation>
    <scope>NUCLEOTIDE SEQUENCE</scope>
    <source>
        <strain evidence="2">CCAP 11/70</strain>
    </source>
</reference>
<dbReference type="EMBL" id="JAEHOE010000097">
    <property type="protein sequence ID" value="KAG2487406.1"/>
    <property type="molecule type" value="Genomic_DNA"/>
</dbReference>
<keyword evidence="3" id="KW-1185">Reference proteome</keyword>
<accession>A0A836BSE4</accession>
<feature type="compositionally biased region" description="Low complexity" evidence="1">
    <location>
        <begin position="61"/>
        <end position="72"/>
    </location>
</feature>
<proteinExistence type="predicted"/>
<feature type="region of interest" description="Disordered" evidence="1">
    <location>
        <begin position="490"/>
        <end position="558"/>
    </location>
</feature>
<name>A0A836BSE4_9CHLO</name>
<feature type="compositionally biased region" description="Low complexity" evidence="1">
    <location>
        <begin position="90"/>
        <end position="110"/>
    </location>
</feature>
<dbReference type="Proteomes" id="UP000612055">
    <property type="component" value="Unassembled WGS sequence"/>
</dbReference>
<comment type="caution">
    <text evidence="2">The sequence shown here is derived from an EMBL/GenBank/DDBJ whole genome shotgun (WGS) entry which is preliminary data.</text>
</comment>
<feature type="compositionally biased region" description="Acidic residues" evidence="1">
    <location>
        <begin position="380"/>
        <end position="389"/>
    </location>
</feature>
<evidence type="ECO:0000313" key="2">
    <source>
        <dbReference type="EMBL" id="KAG2487406.1"/>
    </source>
</evidence>
<feature type="compositionally biased region" description="Low complexity" evidence="1">
    <location>
        <begin position="458"/>
        <end position="470"/>
    </location>
</feature>
<organism evidence="2 3">
    <name type="scientific">Edaphochlamys debaryana</name>
    <dbReference type="NCBI Taxonomy" id="47281"/>
    <lineage>
        <taxon>Eukaryota</taxon>
        <taxon>Viridiplantae</taxon>
        <taxon>Chlorophyta</taxon>
        <taxon>core chlorophytes</taxon>
        <taxon>Chlorophyceae</taxon>
        <taxon>CS clade</taxon>
        <taxon>Chlamydomonadales</taxon>
        <taxon>Chlamydomonadales incertae sedis</taxon>
        <taxon>Edaphochlamys</taxon>
    </lineage>
</organism>
<feature type="compositionally biased region" description="Low complexity" evidence="1">
    <location>
        <begin position="514"/>
        <end position="532"/>
    </location>
</feature>
<feature type="region of interest" description="Disordered" evidence="1">
    <location>
        <begin position="42"/>
        <end position="145"/>
    </location>
</feature>
<feature type="compositionally biased region" description="Basic and acidic residues" evidence="1">
    <location>
        <begin position="47"/>
        <end position="60"/>
    </location>
</feature>
<dbReference type="AlphaFoldDB" id="A0A836BSE4"/>
<feature type="compositionally biased region" description="Pro residues" evidence="1">
    <location>
        <begin position="357"/>
        <end position="371"/>
    </location>
</feature>
<evidence type="ECO:0000313" key="3">
    <source>
        <dbReference type="Proteomes" id="UP000612055"/>
    </source>
</evidence>
<feature type="compositionally biased region" description="Pro residues" evidence="1">
    <location>
        <begin position="73"/>
        <end position="89"/>
    </location>
</feature>
<evidence type="ECO:0000256" key="1">
    <source>
        <dbReference type="SAM" id="MobiDB-lite"/>
    </source>
</evidence>
<feature type="compositionally biased region" description="Gly residues" evidence="1">
    <location>
        <begin position="537"/>
        <end position="551"/>
    </location>
</feature>
<feature type="region of interest" description="Disordered" evidence="1">
    <location>
        <begin position="351"/>
        <end position="396"/>
    </location>
</feature>
<gene>
    <name evidence="2" type="ORF">HYH03_013975</name>
</gene>
<feature type="region of interest" description="Disordered" evidence="1">
    <location>
        <begin position="1"/>
        <end position="28"/>
    </location>
</feature>